<organism evidence="2 3">
    <name type="scientific">Aspergillus mulundensis</name>
    <dbReference type="NCBI Taxonomy" id="1810919"/>
    <lineage>
        <taxon>Eukaryota</taxon>
        <taxon>Fungi</taxon>
        <taxon>Dikarya</taxon>
        <taxon>Ascomycota</taxon>
        <taxon>Pezizomycotina</taxon>
        <taxon>Eurotiomycetes</taxon>
        <taxon>Eurotiomycetidae</taxon>
        <taxon>Eurotiales</taxon>
        <taxon>Aspergillaceae</taxon>
        <taxon>Aspergillus</taxon>
        <taxon>Aspergillus subgen. Nidulantes</taxon>
    </lineage>
</organism>
<proteinExistence type="predicted"/>
<protein>
    <submittedName>
        <fullName evidence="2">Uncharacterized protein</fullName>
    </submittedName>
</protein>
<dbReference type="InterPro" id="IPR015943">
    <property type="entry name" value="WD40/YVTN_repeat-like_dom_sf"/>
</dbReference>
<keyword evidence="3" id="KW-1185">Reference proteome</keyword>
<dbReference type="AlphaFoldDB" id="A0A3D8T541"/>
<dbReference type="SUPFAM" id="SSF63825">
    <property type="entry name" value="YWTD domain"/>
    <property type="match status" value="1"/>
</dbReference>
<dbReference type="Gene3D" id="2.130.10.10">
    <property type="entry name" value="YVTN repeat-like/Quinoprotein amine dehydrogenase"/>
    <property type="match status" value="1"/>
</dbReference>
<gene>
    <name evidence="2" type="ORF">DSM5745_00956</name>
</gene>
<comment type="caution">
    <text evidence="2">The sequence shown here is derived from an EMBL/GenBank/DDBJ whole genome shotgun (WGS) entry which is preliminary data.</text>
</comment>
<feature type="chain" id="PRO_5017802290" evidence="1">
    <location>
        <begin position="22"/>
        <end position="421"/>
    </location>
</feature>
<evidence type="ECO:0000313" key="3">
    <source>
        <dbReference type="Proteomes" id="UP000256690"/>
    </source>
</evidence>
<dbReference type="Proteomes" id="UP000256690">
    <property type="component" value="Unassembled WGS sequence"/>
</dbReference>
<dbReference type="GeneID" id="38111326"/>
<dbReference type="RefSeq" id="XP_026608817.1">
    <property type="nucleotide sequence ID" value="XM_026742972.1"/>
</dbReference>
<reference evidence="2 3" key="1">
    <citation type="journal article" date="2018" name="IMA Fungus">
        <title>IMA Genome-F 9: Draft genome sequence of Annulohypoxylon stygium, Aspergillus mulundensis, Berkeleyomyces basicola (syn. Thielaviopsis basicola), Ceratocystis smalleyi, two Cercospora beticola strains, Coleophoma cylindrospora, Fusarium fracticaudum, Phialophora cf. hyalina, and Morchella septimelata.</title>
        <authorList>
            <person name="Wingfield B.D."/>
            <person name="Bills G.F."/>
            <person name="Dong Y."/>
            <person name="Huang W."/>
            <person name="Nel W.J."/>
            <person name="Swalarsk-Parry B.S."/>
            <person name="Vaghefi N."/>
            <person name="Wilken P.M."/>
            <person name="An Z."/>
            <person name="de Beer Z.W."/>
            <person name="De Vos L."/>
            <person name="Chen L."/>
            <person name="Duong T.A."/>
            <person name="Gao Y."/>
            <person name="Hammerbacher A."/>
            <person name="Kikkert J.R."/>
            <person name="Li Y."/>
            <person name="Li H."/>
            <person name="Li K."/>
            <person name="Li Q."/>
            <person name="Liu X."/>
            <person name="Ma X."/>
            <person name="Naidoo K."/>
            <person name="Pethybridge S.J."/>
            <person name="Sun J."/>
            <person name="Steenkamp E.T."/>
            <person name="van der Nest M.A."/>
            <person name="van Wyk S."/>
            <person name="Wingfield M.J."/>
            <person name="Xiong C."/>
            <person name="Yue Q."/>
            <person name="Zhang X."/>
        </authorList>
    </citation>
    <scope>NUCLEOTIDE SEQUENCE [LARGE SCALE GENOMIC DNA]</scope>
    <source>
        <strain evidence="2 3">DSM 5745</strain>
    </source>
</reference>
<evidence type="ECO:0000256" key="1">
    <source>
        <dbReference type="SAM" id="SignalP"/>
    </source>
</evidence>
<name>A0A3D8T541_9EURO</name>
<feature type="signal peptide" evidence="1">
    <location>
        <begin position="1"/>
        <end position="21"/>
    </location>
</feature>
<evidence type="ECO:0000313" key="2">
    <source>
        <dbReference type="EMBL" id="RDW93634.1"/>
    </source>
</evidence>
<keyword evidence="1" id="KW-0732">Signal</keyword>
<accession>A0A3D8T541</accession>
<dbReference type="EMBL" id="PVWQ01000001">
    <property type="protein sequence ID" value="RDW93634.1"/>
    <property type="molecule type" value="Genomic_DNA"/>
</dbReference>
<sequence length="421" mass="44586">MLCHALKSLVAALALGCIASATTPAPVSSNRLISRQLTEYLMPFATATHEFARVPHTNFLLLTQMSNSELVKIELDPATDEPIAYHSFPMGKNNKSMLHGVWPSTKYPGLMWLSLQGDNKLLLVDPGQNLSSAPSIKHTIDIPKPGNGPHCVFEIGDRVWAGLKEASEQTGGYYVFAADINNLNLTPGSNTTGTNHTLYPSLNSPVFIAEDPTTGLIYVTQDTDSSIMRINTATGETTQLPIPPSIGTNAVGMISIASGPLRGIWFTLAGNGTGGTGAFGHIGGNGTMRFFSLQDESLGLNAGLLHLADASPAGNASSRASVADESPALWLLSTSLLSTDSPDALIRVTFDDAGSAIAGEEYISMQTQNAMVHRVLTLGDSVFVSELNTFTLAQLKYRNTVPGRWLPAEIAGGENVYAVAG</sequence>
<dbReference type="OrthoDB" id="5588185at2759"/>